<dbReference type="PROSITE" id="PS51468">
    <property type="entry name" value="VIT"/>
    <property type="match status" value="1"/>
</dbReference>
<dbReference type="InterPro" id="IPR002035">
    <property type="entry name" value="VWF_A"/>
</dbReference>
<name>A0AAV9T5Q8_9PEZI</name>
<evidence type="ECO:0000256" key="1">
    <source>
        <dbReference type="SAM" id="MobiDB-lite"/>
    </source>
</evidence>
<evidence type="ECO:0000313" key="5">
    <source>
        <dbReference type="Proteomes" id="UP001327957"/>
    </source>
</evidence>
<dbReference type="Pfam" id="PF08487">
    <property type="entry name" value="VIT"/>
    <property type="match status" value="1"/>
</dbReference>
<keyword evidence="5" id="KW-1185">Reference proteome</keyword>
<evidence type="ECO:0000259" key="3">
    <source>
        <dbReference type="PROSITE" id="PS51468"/>
    </source>
</evidence>
<dbReference type="InterPro" id="IPR013694">
    <property type="entry name" value="VIT"/>
</dbReference>
<gene>
    <name evidence="4" type="ORF">QIS74_10090</name>
</gene>
<dbReference type="SMART" id="SM00609">
    <property type="entry name" value="VIT"/>
    <property type="match status" value="1"/>
</dbReference>
<evidence type="ECO:0000313" key="4">
    <source>
        <dbReference type="EMBL" id="KAK6212136.1"/>
    </source>
</evidence>
<protein>
    <submittedName>
        <fullName evidence="4">von willebrand domain containing protein</fullName>
    </submittedName>
</protein>
<reference evidence="4 5" key="1">
    <citation type="submission" date="2023-04" db="EMBL/GenBank/DDBJ databases">
        <title>Colletotrichum tabacum stain YC1 causing leaf anthracnose on Nicotiana tabacum(L.) cv.</title>
        <authorList>
            <person name="Ji Z."/>
            <person name="Wang M."/>
            <person name="Zhang J."/>
            <person name="Wang N."/>
            <person name="Zhou Z."/>
        </authorList>
    </citation>
    <scope>NUCLEOTIDE SEQUENCE [LARGE SCALE GENOMIC DNA]</scope>
    <source>
        <strain evidence="4 5">YC1</strain>
    </source>
</reference>
<feature type="compositionally biased region" description="Pro residues" evidence="1">
    <location>
        <begin position="958"/>
        <end position="968"/>
    </location>
</feature>
<dbReference type="Gene3D" id="3.40.50.410">
    <property type="entry name" value="von Willebrand factor, type A domain"/>
    <property type="match status" value="1"/>
</dbReference>
<evidence type="ECO:0000259" key="2">
    <source>
        <dbReference type="PROSITE" id="PS50234"/>
    </source>
</evidence>
<dbReference type="PROSITE" id="PS50234">
    <property type="entry name" value="VWFA"/>
    <property type="match status" value="1"/>
</dbReference>
<dbReference type="SUPFAM" id="SSF53300">
    <property type="entry name" value="vWA-like"/>
    <property type="match status" value="1"/>
</dbReference>
<feature type="region of interest" description="Disordered" evidence="1">
    <location>
        <begin position="941"/>
        <end position="974"/>
    </location>
</feature>
<dbReference type="EMBL" id="JASAOK010000045">
    <property type="protein sequence ID" value="KAK6212136.1"/>
    <property type="molecule type" value="Genomic_DNA"/>
</dbReference>
<feature type="domain" description="VIT" evidence="3">
    <location>
        <begin position="37"/>
        <end position="170"/>
    </location>
</feature>
<dbReference type="PANTHER" id="PTHR45737:SF6">
    <property type="entry name" value="VON WILLEBRAND FACTOR A DOMAIN-CONTAINING PROTEIN 5A"/>
    <property type="match status" value="1"/>
</dbReference>
<organism evidence="4 5">
    <name type="scientific">Colletotrichum tabaci</name>
    <dbReference type="NCBI Taxonomy" id="1209068"/>
    <lineage>
        <taxon>Eukaryota</taxon>
        <taxon>Fungi</taxon>
        <taxon>Dikarya</taxon>
        <taxon>Ascomycota</taxon>
        <taxon>Pezizomycotina</taxon>
        <taxon>Sordariomycetes</taxon>
        <taxon>Hypocreomycetidae</taxon>
        <taxon>Glomerellales</taxon>
        <taxon>Glomerellaceae</taxon>
        <taxon>Colletotrichum</taxon>
        <taxon>Colletotrichum destructivum species complex</taxon>
    </lineage>
</organism>
<accession>A0AAV9T5Q8</accession>
<feature type="compositionally biased region" description="Acidic residues" evidence="1">
    <location>
        <begin position="556"/>
        <end position="567"/>
    </location>
</feature>
<comment type="caution">
    <text evidence="4">The sequence shown here is derived from an EMBL/GenBank/DDBJ whole genome shotgun (WGS) entry which is preliminary data.</text>
</comment>
<dbReference type="AlphaFoldDB" id="A0AAV9T5Q8"/>
<proteinExistence type="predicted"/>
<dbReference type="Proteomes" id="UP001327957">
    <property type="component" value="Unassembled WGS sequence"/>
</dbReference>
<feature type="domain" description="VWFA" evidence="2">
    <location>
        <begin position="319"/>
        <end position="498"/>
    </location>
</feature>
<dbReference type="PANTHER" id="PTHR45737">
    <property type="entry name" value="VON WILLEBRAND FACTOR A DOMAIN-CONTAINING PROTEIN 5A"/>
    <property type="match status" value="1"/>
</dbReference>
<feature type="region of interest" description="Disordered" evidence="1">
    <location>
        <begin position="552"/>
        <end position="571"/>
    </location>
</feature>
<dbReference type="SMART" id="SM00327">
    <property type="entry name" value="VWA"/>
    <property type="match status" value="1"/>
</dbReference>
<dbReference type="InterPro" id="IPR036465">
    <property type="entry name" value="vWFA_dom_sf"/>
</dbReference>
<dbReference type="Pfam" id="PF13768">
    <property type="entry name" value="VWA_3"/>
    <property type="match status" value="1"/>
</dbReference>
<sequence>MAFGPSPGSLFGQAFPHPNSRNTDVCGLYYLGTTQNFFPSRGSHLYPRRYLPMLSQSVHARIVASTSRSTLTQTFVNPSADAPIPELRYTFPLYDGVSVVAFTCTVNKDRVIRGVVQETNTARRTYDNAVAKGQTAGILEQLPDASDVFTSSVANVPPGAEVAVEIEYLGELKHDAGVDGIRLTIPTTIAPRYGAYPGTLLDKPSNVSAAQDGITIVVDAEVPAGSVIKSIQSPSHPIAVSIGSTSTTKADATPSLQLASATLSLGTAQLDRDFIVQVIATNTSNPVAVLETHPTIPHQQALMATLVPRFKMAATTKPEVVFICDRSGSMQGARMTDLRDALRVFLKSLPVGAMFNICSFGSGHSFLFDKSVTYDQNTLEAAMRHVDTFAADFGGTEIRQPIEQTFRRRHVDLDLEVFLLTDGEVWGEQGLFGLVGDHVRESNGAIRLFTLGVGQDVSHSLIEGLARAGNGFSQCVSHKEKMTGKVVRMLKGALTPHVTDYTLELKYADAESETEPEDDFDIVSTDDLLKPLHQGVVPPPVKPKKPISLFDTAASDGEDVSMDDAADDGTGTERFSHIPAVKPPKVLQAPFQISPFFPHSRNSVYLLLSPDRELRDKTPESLVLRGTSTQGPLELRIPVAVLPDKGETIHQLAARKAVQELEEGRGWIYHAKSGKDGRLLSEVHPGRFPGMVEREAVRLGVQFQVGGKWCSFVAVDDEDNAVSVEDRELAADRVRGHTKERSSSKSKSCSKVSMASSIYFDSPPADNSAPIPLCRRGMPAKKVETRTPPPLSWTPVMFGSPALQSNSVSAFSSMSYTPPTRGGLFGGPSTGGGVATSFGGPSTGGGLFGGPSTGGGVTTSFGGPSTGGGVTTSFGGPSTGGGLFGGPSTGGGVSTSFGGPSTGGGVSASAAVPGASALSGAEHFRSFAVSDPIRPITMQQNTAAADDGVECEESSSPKPAPPPPPAPAPASAAVSFPPATASTIDRFEVIVSAQHSSGFWTYSDGLLSLLGVSDRDLRSAVVDVVGNRFSPVLMSTVAVVAFLRKNLAHERDSWEMMEEKAMAWLNAELGDKTGDVMDAVKRLF</sequence>